<protein>
    <submittedName>
        <fullName evidence="1">Uncharacterized protein</fullName>
    </submittedName>
</protein>
<proteinExistence type="predicted"/>
<dbReference type="AlphaFoldDB" id="A0A0C9WDE3"/>
<gene>
    <name evidence="1" type="ORF">HYDPIDRAFT_114509</name>
</gene>
<name>A0A0C9WDE3_9AGAM</name>
<accession>A0A0C9WDE3</accession>
<reference evidence="1 2" key="1">
    <citation type="submission" date="2014-04" db="EMBL/GenBank/DDBJ databases">
        <title>Evolutionary Origins and Diversification of the Mycorrhizal Mutualists.</title>
        <authorList>
            <consortium name="DOE Joint Genome Institute"/>
            <consortium name="Mycorrhizal Genomics Consortium"/>
            <person name="Kohler A."/>
            <person name="Kuo A."/>
            <person name="Nagy L.G."/>
            <person name="Floudas D."/>
            <person name="Copeland A."/>
            <person name="Barry K.W."/>
            <person name="Cichocki N."/>
            <person name="Veneault-Fourrey C."/>
            <person name="LaButti K."/>
            <person name="Lindquist E.A."/>
            <person name="Lipzen A."/>
            <person name="Lundell T."/>
            <person name="Morin E."/>
            <person name="Murat C."/>
            <person name="Riley R."/>
            <person name="Ohm R."/>
            <person name="Sun H."/>
            <person name="Tunlid A."/>
            <person name="Henrissat B."/>
            <person name="Grigoriev I.V."/>
            <person name="Hibbett D.S."/>
            <person name="Martin F."/>
        </authorList>
    </citation>
    <scope>NUCLEOTIDE SEQUENCE [LARGE SCALE GENOMIC DNA]</scope>
    <source>
        <strain evidence="1 2">MD-312</strain>
    </source>
</reference>
<dbReference type="EMBL" id="KN839855">
    <property type="protein sequence ID" value="KIJ62412.1"/>
    <property type="molecule type" value="Genomic_DNA"/>
</dbReference>
<sequence length="67" mass="7186">MTMLRIAVVLQLPDAGRPPNSQLVDASLGAHMIPHPSTSKSICSGVVAYRHQCNHGLHILGHHFPGL</sequence>
<evidence type="ECO:0000313" key="1">
    <source>
        <dbReference type="EMBL" id="KIJ62412.1"/>
    </source>
</evidence>
<dbReference type="Proteomes" id="UP000053820">
    <property type="component" value="Unassembled WGS sequence"/>
</dbReference>
<evidence type="ECO:0000313" key="2">
    <source>
        <dbReference type="Proteomes" id="UP000053820"/>
    </source>
</evidence>
<organism evidence="1 2">
    <name type="scientific">Hydnomerulius pinastri MD-312</name>
    <dbReference type="NCBI Taxonomy" id="994086"/>
    <lineage>
        <taxon>Eukaryota</taxon>
        <taxon>Fungi</taxon>
        <taxon>Dikarya</taxon>
        <taxon>Basidiomycota</taxon>
        <taxon>Agaricomycotina</taxon>
        <taxon>Agaricomycetes</taxon>
        <taxon>Agaricomycetidae</taxon>
        <taxon>Boletales</taxon>
        <taxon>Boletales incertae sedis</taxon>
        <taxon>Leucogyrophana</taxon>
    </lineage>
</organism>
<dbReference type="HOGENOM" id="CLU_2812702_0_0_1"/>
<keyword evidence="2" id="KW-1185">Reference proteome</keyword>